<dbReference type="InterPro" id="IPR029058">
    <property type="entry name" value="AB_hydrolase_fold"/>
</dbReference>
<dbReference type="RefSeq" id="XP_022630083.1">
    <property type="nucleotide sequence ID" value="XM_022770776.1"/>
</dbReference>
<dbReference type="Proteomes" id="UP000054304">
    <property type="component" value="Unassembled WGS sequence"/>
</dbReference>
<evidence type="ECO:0000313" key="2">
    <source>
        <dbReference type="EMBL" id="CEP63871.1"/>
    </source>
</evidence>
<sequence length="373" mass="42529">MIQTSAFTTKTCTVDAVFPRSSKSSTLDPARDLLKVVYDVYESQWTGTGSPLVNYVFLHGSGMNRKVWEYYVDKLVLPDGKNSWKIGKIILIDQVNHGDSGVLNAQLLGTIYDWSDGARDVCKVCMDEFYDFPPKTEVLNVVVGHSMGGFQALSCAVLCPGLFDFVLCIEPVVWMKRIRNARDDNMTIISPSFFKALKGSMVDEFATKQEFFRFFDQFSLYANSAPAIKKLMRDFELQNVSEGRYRTKMSAQQHMLTYLTLNPTATWLMNSLSSLSLPVFCIYGNKSKWCPPENRDFLRNQIKRYREVEVDGDHLINIESPDFVIAKVNLEVGRLTANVTPEMQVNDSARRSRFEKDYKTLLEERVLKGTPKL</sequence>
<dbReference type="InterPro" id="IPR000073">
    <property type="entry name" value="AB_hydrolase_1"/>
</dbReference>
<dbReference type="Pfam" id="PF12697">
    <property type="entry name" value="Abhydrolase_6"/>
    <property type="match status" value="1"/>
</dbReference>
<reference evidence="2 3" key="1">
    <citation type="submission" date="2014-12" db="EMBL/GenBank/DDBJ databases">
        <authorList>
            <person name="Neuveglise Cecile"/>
        </authorList>
    </citation>
    <scope>NUCLEOTIDE SEQUENCE [LARGE SCALE GENOMIC DNA]</scope>
    <source>
        <strain evidence="2 3">CBS 12615</strain>
    </source>
</reference>
<dbReference type="EMBL" id="LN736368">
    <property type="protein sequence ID" value="CEP63871.1"/>
    <property type="molecule type" value="Genomic_DNA"/>
</dbReference>
<name>A0A0C7MVB1_9SACH</name>
<organism evidence="2 3">
    <name type="scientific">Lachancea lanzarotensis</name>
    <dbReference type="NCBI Taxonomy" id="1245769"/>
    <lineage>
        <taxon>Eukaryota</taxon>
        <taxon>Fungi</taxon>
        <taxon>Dikarya</taxon>
        <taxon>Ascomycota</taxon>
        <taxon>Saccharomycotina</taxon>
        <taxon>Saccharomycetes</taxon>
        <taxon>Saccharomycetales</taxon>
        <taxon>Saccharomycetaceae</taxon>
        <taxon>Lachancea</taxon>
    </lineage>
</organism>
<feature type="domain" description="AB hydrolase-1" evidence="1">
    <location>
        <begin position="56"/>
        <end position="326"/>
    </location>
</feature>
<evidence type="ECO:0000259" key="1">
    <source>
        <dbReference type="Pfam" id="PF12697"/>
    </source>
</evidence>
<evidence type="ECO:0000313" key="3">
    <source>
        <dbReference type="Proteomes" id="UP000054304"/>
    </source>
</evidence>
<dbReference type="GO" id="GO:0019433">
    <property type="term" value="P:triglyceride catabolic process"/>
    <property type="evidence" value="ECO:0007669"/>
    <property type="project" value="EnsemblFungi"/>
</dbReference>
<dbReference type="PANTHER" id="PTHR43194">
    <property type="entry name" value="HYDROLASE ALPHA/BETA FOLD FAMILY"/>
    <property type="match status" value="1"/>
</dbReference>
<proteinExistence type="predicted"/>
<gene>
    <name evidence="2" type="ORF">LALA0_S09e04368g</name>
</gene>
<dbReference type="GO" id="GO:0005782">
    <property type="term" value="C:peroxisomal matrix"/>
    <property type="evidence" value="ECO:0007669"/>
    <property type="project" value="EnsemblFungi"/>
</dbReference>
<dbReference type="HOGENOM" id="CLU_061432_0_0_1"/>
<dbReference type="Gene3D" id="3.40.50.1820">
    <property type="entry name" value="alpha/beta hydrolase"/>
    <property type="match status" value="1"/>
</dbReference>
<dbReference type="InterPro" id="IPR050228">
    <property type="entry name" value="Carboxylesterase_BioH"/>
</dbReference>
<dbReference type="SUPFAM" id="SSF53474">
    <property type="entry name" value="alpha/beta-Hydrolases"/>
    <property type="match status" value="1"/>
</dbReference>
<dbReference type="PANTHER" id="PTHR43194:SF2">
    <property type="entry name" value="PEROXISOMAL MEMBRANE PROTEIN LPX1"/>
    <property type="match status" value="1"/>
</dbReference>
<protein>
    <submittedName>
        <fullName evidence="2">LALA0S09e04368g1_1</fullName>
    </submittedName>
</protein>
<dbReference type="AlphaFoldDB" id="A0A0C7MVB1"/>
<dbReference type="GO" id="GO:0004806">
    <property type="term" value="F:triacylglycerol lipase activity"/>
    <property type="evidence" value="ECO:0007669"/>
    <property type="project" value="EnsemblFungi"/>
</dbReference>
<dbReference type="OrthoDB" id="94039at2759"/>
<dbReference type="GeneID" id="34687392"/>
<dbReference type="STRING" id="1245769.A0A0C7MVB1"/>
<keyword evidence="3" id="KW-1185">Reference proteome</keyword>
<accession>A0A0C7MVB1</accession>